<dbReference type="InterPro" id="IPR010417">
    <property type="entry name" value="Embryo-specific_ATS3"/>
</dbReference>
<gene>
    <name evidence="2" type="ORF">K2173_023525</name>
</gene>
<dbReference type="Gene3D" id="2.60.60.20">
    <property type="entry name" value="PLAT/LH2 domain"/>
    <property type="match status" value="1"/>
</dbReference>
<dbReference type="PANTHER" id="PTHR31718:SF30">
    <property type="entry name" value="EMBRYO-SPECIFIC PROTEIN ATS3A-LIKE"/>
    <property type="match status" value="1"/>
</dbReference>
<keyword evidence="3" id="KW-1185">Reference proteome</keyword>
<dbReference type="Pfam" id="PF06232">
    <property type="entry name" value="ATS3"/>
    <property type="match status" value="1"/>
</dbReference>
<dbReference type="AlphaFoldDB" id="A0AAV8TNX2"/>
<protein>
    <submittedName>
        <fullName evidence="2">Uncharacterized protein</fullName>
    </submittedName>
</protein>
<dbReference type="InterPro" id="IPR036392">
    <property type="entry name" value="PLAT/LH2_dom_sf"/>
</dbReference>
<name>A0AAV8TNX2_9ROSI</name>
<dbReference type="SUPFAM" id="SSF49723">
    <property type="entry name" value="Lipase/lipooxygenase domain (PLAT/LH2 domain)"/>
    <property type="match status" value="1"/>
</dbReference>
<dbReference type="EMBL" id="JAIWQS010000004">
    <property type="protein sequence ID" value="KAJ8768621.1"/>
    <property type="molecule type" value="Genomic_DNA"/>
</dbReference>
<feature type="signal peptide" evidence="1">
    <location>
        <begin position="1"/>
        <end position="27"/>
    </location>
</feature>
<proteinExistence type="predicted"/>
<organism evidence="2 3">
    <name type="scientific">Erythroxylum novogranatense</name>
    <dbReference type="NCBI Taxonomy" id="1862640"/>
    <lineage>
        <taxon>Eukaryota</taxon>
        <taxon>Viridiplantae</taxon>
        <taxon>Streptophyta</taxon>
        <taxon>Embryophyta</taxon>
        <taxon>Tracheophyta</taxon>
        <taxon>Spermatophyta</taxon>
        <taxon>Magnoliopsida</taxon>
        <taxon>eudicotyledons</taxon>
        <taxon>Gunneridae</taxon>
        <taxon>Pentapetalae</taxon>
        <taxon>rosids</taxon>
        <taxon>fabids</taxon>
        <taxon>Malpighiales</taxon>
        <taxon>Erythroxylaceae</taxon>
        <taxon>Erythroxylum</taxon>
    </lineage>
</organism>
<keyword evidence="1" id="KW-0732">Signal</keyword>
<evidence type="ECO:0000313" key="2">
    <source>
        <dbReference type="EMBL" id="KAJ8768621.1"/>
    </source>
</evidence>
<dbReference type="Proteomes" id="UP001159364">
    <property type="component" value="Linkage Group LG04"/>
</dbReference>
<reference evidence="2 3" key="1">
    <citation type="submission" date="2021-09" db="EMBL/GenBank/DDBJ databases">
        <title>Genomic insights and catalytic innovation underlie evolution of tropane alkaloids biosynthesis.</title>
        <authorList>
            <person name="Wang Y.-J."/>
            <person name="Tian T."/>
            <person name="Huang J.-P."/>
            <person name="Huang S.-X."/>
        </authorList>
    </citation>
    <scope>NUCLEOTIDE SEQUENCE [LARGE SCALE GENOMIC DNA]</scope>
    <source>
        <strain evidence="2">KIB-2018</strain>
        <tissue evidence="2">Leaf</tissue>
    </source>
</reference>
<sequence>MGILGSRRGLIISCCVLLLALVAGGQSLPSQNKTEIHQRQLQQRNCTYVVTIETTCSKGAETSNHVGLRFGDTNSNKVVERHLNSKHVGKLDPLQPAGIDDDVAIGKPFEACTVDQFKVKGHCMESPICNLYLKLSGTDDWRPGYAQIRVLERSNLSSQYFYFRRFLPRRAWHGSDMCDTEVTPFGIKRKSKF</sequence>
<feature type="chain" id="PRO_5043507829" evidence="1">
    <location>
        <begin position="28"/>
        <end position="193"/>
    </location>
</feature>
<evidence type="ECO:0000256" key="1">
    <source>
        <dbReference type="SAM" id="SignalP"/>
    </source>
</evidence>
<dbReference type="PANTHER" id="PTHR31718">
    <property type="entry name" value="PLAT DOMAIN-CONTAINING PROTEIN"/>
    <property type="match status" value="1"/>
</dbReference>
<accession>A0AAV8TNX2</accession>
<comment type="caution">
    <text evidence="2">The sequence shown here is derived from an EMBL/GenBank/DDBJ whole genome shotgun (WGS) entry which is preliminary data.</text>
</comment>
<evidence type="ECO:0000313" key="3">
    <source>
        <dbReference type="Proteomes" id="UP001159364"/>
    </source>
</evidence>